<protein>
    <recommendedName>
        <fullName evidence="3">Co-chaperone DjlA N-terminal domain-containing protein</fullName>
    </recommendedName>
</protein>
<evidence type="ECO:0000313" key="1">
    <source>
        <dbReference type="EMBL" id="MBF8177222.1"/>
    </source>
</evidence>
<sequence>MSAVLNILMSLKHGSLTQAQAAAEIEELIELERVQLRDTFAQSALQGWLASFVGGETPNAQLTAKLCFEIADAMLEARAATCAKSQTLAHYGEQARIATLEDQIANLVEQHRQADMCFEAAYIEGLVDVLAESQDERLKDLVQRRILWARTYSQAALTNHGAQ</sequence>
<dbReference type="Proteomes" id="UP000657372">
    <property type="component" value="Unassembled WGS sequence"/>
</dbReference>
<organism evidence="1 2">
    <name type="scientific">Herminiimonas contaminans</name>
    <dbReference type="NCBI Taxonomy" id="1111140"/>
    <lineage>
        <taxon>Bacteria</taxon>
        <taxon>Pseudomonadati</taxon>
        <taxon>Pseudomonadota</taxon>
        <taxon>Betaproteobacteria</taxon>
        <taxon>Burkholderiales</taxon>
        <taxon>Oxalobacteraceae</taxon>
        <taxon>Herminiimonas</taxon>
    </lineage>
</organism>
<name>A0ABS0EQV8_9BURK</name>
<gene>
    <name evidence="1" type="ORF">IXC47_05970</name>
</gene>
<reference evidence="1 2" key="1">
    <citation type="submission" date="2020-11" db="EMBL/GenBank/DDBJ databases">
        <title>WGS of Herminiimonas contaminans strain Marseille-Q4544 isolated from planarians Schmidtea mediterranea.</title>
        <authorList>
            <person name="Kangale L."/>
        </authorList>
    </citation>
    <scope>NUCLEOTIDE SEQUENCE [LARGE SCALE GENOMIC DNA]</scope>
    <source>
        <strain evidence="1 2">Marseille-Q4544</strain>
    </source>
</reference>
<dbReference type="RefSeq" id="WP_195874977.1">
    <property type="nucleotide sequence ID" value="NZ_JADOEL010000003.1"/>
</dbReference>
<comment type="caution">
    <text evidence="1">The sequence shown here is derived from an EMBL/GenBank/DDBJ whole genome shotgun (WGS) entry which is preliminary data.</text>
</comment>
<dbReference type="EMBL" id="JADOEL010000003">
    <property type="protein sequence ID" value="MBF8177222.1"/>
    <property type="molecule type" value="Genomic_DNA"/>
</dbReference>
<evidence type="ECO:0008006" key="3">
    <source>
        <dbReference type="Google" id="ProtNLM"/>
    </source>
</evidence>
<proteinExistence type="predicted"/>
<accession>A0ABS0EQV8</accession>
<evidence type="ECO:0000313" key="2">
    <source>
        <dbReference type="Proteomes" id="UP000657372"/>
    </source>
</evidence>
<keyword evidence="2" id="KW-1185">Reference proteome</keyword>